<dbReference type="EMBL" id="QZJZ01000056">
    <property type="protein sequence ID" value="RJP59060.1"/>
    <property type="molecule type" value="Genomic_DNA"/>
</dbReference>
<proteinExistence type="predicted"/>
<accession>A0A3A4QYU7</accession>
<sequence>MKSTFTRIVIILITCTVLIGINSNLMPRINTIRDNEGLTRNMPLDNAPPQFVLAVNLLGGLRCILVDALWLRTMKLREEGKFFEMAQLYKWICQLEPQIEDVWAHNAWNMAYNISFEMPYPQDRWRWINKAIHLLRDVGLVYNSRSAVIRREIAWIYAHKIGQQWDDMHLYYKKQLAHDFSKLVYGYDDLKQMKGIISSEDQSPPVFQDVTLLKTHKIQSIVAFNAAQESGVLKNDPFLFSDARIEEISRYFRAQEITGTYKMDLQAMIDLMEQFGPLDWRLPEPHAMYWATEGKEFAQERFYILYDRLRYLSLQSLCTRGRLVLLEDDNDGLYITSPDLRFVEPMNEYYKELLKEYEGSPSAKNIASAYYYFLADFTMLLYTSQNKELAESLFAELQARYPQKVNGASLGQYVMNQFMYMVQTGNHDQVKGMLFEIIREAFWNLAIGNDDQYSGYMELAQTLSAEYNRRIHHQERLVLPTMAILQQQVLDQIMNGDFPEAVRNSLQKRLNSPEKTSTL</sequence>
<name>A0A3A4QYU7_9BACT</name>
<organism evidence="2 3">
    <name type="scientific">Candidatus Auribacter fodinae</name>
    <dbReference type="NCBI Taxonomy" id="2093366"/>
    <lineage>
        <taxon>Bacteria</taxon>
        <taxon>Pseudomonadati</taxon>
        <taxon>Candidatus Auribacterota</taxon>
        <taxon>Candidatus Auribacteria</taxon>
        <taxon>Candidatus Auribacterales</taxon>
        <taxon>Candidatus Auribacteraceae</taxon>
        <taxon>Candidatus Auribacter</taxon>
    </lineage>
</organism>
<reference evidence="2 3" key="1">
    <citation type="journal article" date="2017" name="ISME J.">
        <title>Energy and carbon metabolisms in a deep terrestrial subsurface fluid microbial community.</title>
        <authorList>
            <person name="Momper L."/>
            <person name="Jungbluth S.P."/>
            <person name="Lee M.D."/>
            <person name="Amend J.P."/>
        </authorList>
    </citation>
    <scope>NUCLEOTIDE SEQUENCE [LARGE SCALE GENOMIC DNA]</scope>
    <source>
        <strain evidence="2">SURF_26</strain>
    </source>
</reference>
<dbReference type="AlphaFoldDB" id="A0A3A4QYU7"/>
<keyword evidence="1" id="KW-0812">Transmembrane</keyword>
<keyword evidence="1" id="KW-1133">Transmembrane helix</keyword>
<keyword evidence="1" id="KW-0472">Membrane</keyword>
<feature type="transmembrane region" description="Helical" evidence="1">
    <location>
        <begin position="51"/>
        <end position="71"/>
    </location>
</feature>
<evidence type="ECO:0000313" key="3">
    <source>
        <dbReference type="Proteomes" id="UP000266426"/>
    </source>
</evidence>
<protein>
    <submittedName>
        <fullName evidence="2">Uncharacterized protein</fullName>
    </submittedName>
</protein>
<gene>
    <name evidence="2" type="ORF">C4541_06965</name>
</gene>
<evidence type="ECO:0000313" key="2">
    <source>
        <dbReference type="EMBL" id="RJP59060.1"/>
    </source>
</evidence>
<dbReference type="Proteomes" id="UP000266426">
    <property type="component" value="Unassembled WGS sequence"/>
</dbReference>
<evidence type="ECO:0000256" key="1">
    <source>
        <dbReference type="SAM" id="Phobius"/>
    </source>
</evidence>
<comment type="caution">
    <text evidence="2">The sequence shown here is derived from an EMBL/GenBank/DDBJ whole genome shotgun (WGS) entry which is preliminary data.</text>
</comment>